<dbReference type="GO" id="GO:0004526">
    <property type="term" value="F:ribonuclease P activity"/>
    <property type="evidence" value="ECO:0007669"/>
    <property type="project" value="UniProtKB-UniRule"/>
</dbReference>
<evidence type="ECO:0000256" key="5">
    <source>
        <dbReference type="ARBA" id="ARBA00022801"/>
    </source>
</evidence>
<dbReference type="PROSITE" id="PS00648">
    <property type="entry name" value="RIBONUCLEASE_P"/>
    <property type="match status" value="1"/>
</dbReference>
<gene>
    <name evidence="7" type="primary">rnpA</name>
    <name evidence="9" type="ordered locus">Odosp_2727</name>
</gene>
<sequence length="139" mass="16103">MISFPISYQPAFMYSLSKAERLCSKILFEELLTSEISFVKYPFRVVLKDSSIPGEYPARIAISVSKKKFKRAVKRNRVKRLTREAYRLNKPEFYQHIIPGHTVDILFIYLDQNLPVFSKTEKAIKSVLKKIPSLLSSVS</sequence>
<evidence type="ECO:0000256" key="6">
    <source>
        <dbReference type="ARBA" id="ARBA00022884"/>
    </source>
</evidence>
<keyword evidence="2 7" id="KW-0819">tRNA processing</keyword>
<name>F9Z4M0_ODOSD</name>
<dbReference type="PaxDb" id="709991-Odosp_2727"/>
<evidence type="ECO:0000256" key="1">
    <source>
        <dbReference type="ARBA" id="ARBA00002663"/>
    </source>
</evidence>
<dbReference type="BioCyc" id="OSPL709991:G1GRN-2776-MONOMER"/>
<dbReference type="HAMAP" id="MF_00227">
    <property type="entry name" value="RNase_P"/>
    <property type="match status" value="1"/>
</dbReference>
<keyword evidence="3 7" id="KW-0540">Nuclease</keyword>
<accession>F9Z4M0</accession>
<dbReference type="InterPro" id="IPR000100">
    <property type="entry name" value="RNase_P"/>
</dbReference>
<dbReference type="PANTHER" id="PTHR33992">
    <property type="entry name" value="RIBONUCLEASE P PROTEIN COMPONENT"/>
    <property type="match status" value="1"/>
</dbReference>
<evidence type="ECO:0000256" key="8">
    <source>
        <dbReference type="NCBIfam" id="TIGR00188"/>
    </source>
</evidence>
<comment type="subunit">
    <text evidence="7">Consists of a catalytic RNA component (M1 or rnpB) and a protein subunit.</text>
</comment>
<keyword evidence="4 7" id="KW-0255">Endonuclease</keyword>
<dbReference type="GO" id="GO:0030677">
    <property type="term" value="C:ribonuclease P complex"/>
    <property type="evidence" value="ECO:0007669"/>
    <property type="project" value="TreeGrafter"/>
</dbReference>
<dbReference type="HOGENOM" id="CLU_117179_1_1_10"/>
<dbReference type="STRING" id="709991.Odosp_2727"/>
<reference evidence="9 10" key="1">
    <citation type="journal article" date="2011" name="Stand. Genomic Sci.">
        <title>Complete genome sequence of Odoribacter splanchnicus type strain (1651/6).</title>
        <authorList>
            <consortium name="US DOE Joint Genome Institute (JGI-PGF)"/>
            <person name="Goker M."/>
            <person name="Gronow S."/>
            <person name="Zeytun A."/>
            <person name="Nolan M."/>
            <person name="Lucas S."/>
            <person name="Lapidus A."/>
            <person name="Hammon N."/>
            <person name="Deshpande S."/>
            <person name="Cheng J.F."/>
            <person name="Pitluck S."/>
            <person name="Liolios K."/>
            <person name="Pagani I."/>
            <person name="Ivanova N."/>
            <person name="Mavromatis K."/>
            <person name="Ovchinikova G."/>
            <person name="Pati A."/>
            <person name="Tapia R."/>
            <person name="Han C."/>
            <person name="Goodwin L."/>
            <person name="Chen A."/>
            <person name="Palaniappan K."/>
            <person name="Land M."/>
            <person name="Hauser L."/>
            <person name="Jeffries C.D."/>
            <person name="Brambilla E.M."/>
            <person name="Rohde M."/>
            <person name="Detter J.C."/>
            <person name="Woyke T."/>
            <person name="Bristow J."/>
            <person name="Markowitz V."/>
            <person name="Hugenholtz P."/>
            <person name="Eisen J.A."/>
            <person name="Kyrpides N.C."/>
            <person name="Klenk H.P."/>
        </authorList>
    </citation>
    <scope>NUCLEOTIDE SEQUENCE [LARGE SCALE GENOMIC DNA]</scope>
    <source>
        <strain evidence="10">ATCC 29572 / DSM 20712 / JCM 15291 / NCTC 10825 / 1651/6</strain>
    </source>
</reference>
<evidence type="ECO:0000256" key="2">
    <source>
        <dbReference type="ARBA" id="ARBA00022694"/>
    </source>
</evidence>
<comment type="similarity">
    <text evidence="7">Belongs to the RnpA family.</text>
</comment>
<evidence type="ECO:0000313" key="10">
    <source>
        <dbReference type="Proteomes" id="UP000006657"/>
    </source>
</evidence>
<evidence type="ECO:0000256" key="3">
    <source>
        <dbReference type="ARBA" id="ARBA00022722"/>
    </source>
</evidence>
<comment type="function">
    <text evidence="1 7">RNaseP catalyzes the removal of the 5'-leader sequence from pre-tRNA to produce the mature 5'-terminus. It can also cleave other RNA substrates such as 4.5S RNA. The protein component plays an auxiliary but essential role in vivo by binding to the 5'-leader sequence and broadening the substrate specificity of the ribozyme.</text>
</comment>
<keyword evidence="6 7" id="KW-0694">RNA-binding</keyword>
<dbReference type="InterPro" id="IPR020568">
    <property type="entry name" value="Ribosomal_Su5_D2-typ_SF"/>
</dbReference>
<dbReference type="GO" id="GO:0000049">
    <property type="term" value="F:tRNA binding"/>
    <property type="evidence" value="ECO:0007669"/>
    <property type="project" value="UniProtKB-UniRule"/>
</dbReference>
<dbReference type="Proteomes" id="UP000006657">
    <property type="component" value="Chromosome"/>
</dbReference>
<protein>
    <recommendedName>
        <fullName evidence="7 8">Ribonuclease P protein component</fullName>
        <shortName evidence="7">RNase P protein</shortName>
        <shortName evidence="7">RNaseP protein</shortName>
        <ecNumber evidence="7 8">3.1.26.5</ecNumber>
    </recommendedName>
    <alternativeName>
        <fullName evidence="7">Protein C5</fullName>
    </alternativeName>
</protein>
<organism evidence="9 10">
    <name type="scientific">Odoribacter splanchnicus (strain ATCC 29572 / DSM 20712 / CIP 104287 / JCM 15291 / NCTC 10825 / 1651/6)</name>
    <name type="common">Bacteroides splanchnicus</name>
    <dbReference type="NCBI Taxonomy" id="709991"/>
    <lineage>
        <taxon>Bacteria</taxon>
        <taxon>Pseudomonadati</taxon>
        <taxon>Bacteroidota</taxon>
        <taxon>Bacteroidia</taxon>
        <taxon>Bacteroidales</taxon>
        <taxon>Odoribacteraceae</taxon>
        <taxon>Odoribacter</taxon>
    </lineage>
</organism>
<dbReference type="PANTHER" id="PTHR33992:SF1">
    <property type="entry name" value="RIBONUCLEASE P PROTEIN COMPONENT"/>
    <property type="match status" value="1"/>
</dbReference>
<dbReference type="EMBL" id="CP002544">
    <property type="protein sequence ID" value="ADY33705.1"/>
    <property type="molecule type" value="Genomic_DNA"/>
</dbReference>
<evidence type="ECO:0000256" key="4">
    <source>
        <dbReference type="ARBA" id="ARBA00022759"/>
    </source>
</evidence>
<dbReference type="GO" id="GO:0001682">
    <property type="term" value="P:tRNA 5'-leader removal"/>
    <property type="evidence" value="ECO:0007669"/>
    <property type="project" value="UniProtKB-UniRule"/>
</dbReference>
<evidence type="ECO:0000313" key="9">
    <source>
        <dbReference type="EMBL" id="ADY33705.1"/>
    </source>
</evidence>
<dbReference type="eggNOG" id="COG0594">
    <property type="taxonomic scope" value="Bacteria"/>
</dbReference>
<comment type="catalytic activity">
    <reaction evidence="7">
        <text>Endonucleolytic cleavage of RNA, removing 5'-extranucleotides from tRNA precursor.</text>
        <dbReference type="EC" id="3.1.26.5"/>
    </reaction>
</comment>
<evidence type="ECO:0000256" key="7">
    <source>
        <dbReference type="HAMAP-Rule" id="MF_00227"/>
    </source>
</evidence>
<dbReference type="Gene3D" id="3.30.230.10">
    <property type="match status" value="1"/>
</dbReference>
<dbReference type="InterPro" id="IPR014721">
    <property type="entry name" value="Ribsml_uS5_D2-typ_fold_subgr"/>
</dbReference>
<keyword evidence="5 7" id="KW-0378">Hydrolase</keyword>
<dbReference type="NCBIfam" id="TIGR00188">
    <property type="entry name" value="rnpA"/>
    <property type="match status" value="1"/>
</dbReference>
<dbReference type="InterPro" id="IPR020539">
    <property type="entry name" value="RNase_P_CS"/>
</dbReference>
<dbReference type="GO" id="GO:0042781">
    <property type="term" value="F:3'-tRNA processing endoribonuclease activity"/>
    <property type="evidence" value="ECO:0007669"/>
    <property type="project" value="TreeGrafter"/>
</dbReference>
<dbReference type="KEGG" id="osp:Odosp_2727"/>
<dbReference type="Pfam" id="PF00825">
    <property type="entry name" value="Ribonuclease_P"/>
    <property type="match status" value="1"/>
</dbReference>
<dbReference type="AlphaFoldDB" id="F9Z4M0"/>
<keyword evidence="10" id="KW-1185">Reference proteome</keyword>
<dbReference type="EC" id="3.1.26.5" evidence="7 8"/>
<proteinExistence type="inferred from homology"/>
<dbReference type="SUPFAM" id="SSF54211">
    <property type="entry name" value="Ribosomal protein S5 domain 2-like"/>
    <property type="match status" value="1"/>
</dbReference>